<evidence type="ECO:0000313" key="2">
    <source>
        <dbReference type="Proteomes" id="UP000471147"/>
    </source>
</evidence>
<sequence length="93" mass="10801">MKMFYVKSTKLPELYVFARDPDDAVIVYASFKKLIDQKDDPFDIKRVDDGPGWKPNRAVRAFLKARTRGVGMPFPEEGHWLTEALEWVVWTAP</sequence>
<organism evidence="1 2">
    <name type="scientific">Sphingorhabdus profundilacus</name>
    <dbReference type="NCBI Taxonomy" id="2509718"/>
    <lineage>
        <taxon>Bacteria</taxon>
        <taxon>Pseudomonadati</taxon>
        <taxon>Pseudomonadota</taxon>
        <taxon>Alphaproteobacteria</taxon>
        <taxon>Sphingomonadales</taxon>
        <taxon>Sphingomonadaceae</taxon>
        <taxon>Sphingorhabdus</taxon>
    </lineage>
</organism>
<comment type="caution">
    <text evidence="1">The sequence shown here is derived from an EMBL/GenBank/DDBJ whole genome shotgun (WGS) entry which is preliminary data.</text>
</comment>
<evidence type="ECO:0000313" key="1">
    <source>
        <dbReference type="EMBL" id="MVZ98495.1"/>
    </source>
</evidence>
<dbReference type="Proteomes" id="UP000471147">
    <property type="component" value="Unassembled WGS sequence"/>
</dbReference>
<keyword evidence="2" id="KW-1185">Reference proteome</keyword>
<proteinExistence type="predicted"/>
<dbReference type="RefSeq" id="WP_160354394.1">
    <property type="nucleotide sequence ID" value="NZ_SDWJ01000002.1"/>
</dbReference>
<gene>
    <name evidence="1" type="ORF">EUU23_12400</name>
</gene>
<name>A0A6I4M8Q8_9SPHN</name>
<accession>A0A6I4M8Q8</accession>
<protein>
    <submittedName>
        <fullName evidence="1">Uncharacterized protein</fullName>
    </submittedName>
</protein>
<dbReference type="AlphaFoldDB" id="A0A6I4M8Q8"/>
<reference evidence="1 2" key="1">
    <citation type="submission" date="2019-01" db="EMBL/GenBank/DDBJ databases">
        <title>Sphingorhabdus lacus sp.nov., isolated from an oligotrophic freshwater lake.</title>
        <authorList>
            <person name="Park M."/>
        </authorList>
    </citation>
    <scope>NUCLEOTIDE SEQUENCE [LARGE SCALE GENOMIC DNA]</scope>
    <source>
        <strain evidence="1 2">IMCC26285</strain>
    </source>
</reference>
<dbReference type="EMBL" id="SDWJ01000002">
    <property type="protein sequence ID" value="MVZ98495.1"/>
    <property type="molecule type" value="Genomic_DNA"/>
</dbReference>